<keyword evidence="5" id="KW-0812">Transmembrane</keyword>
<gene>
    <name evidence="7" type="ORF">TH606_02310</name>
</gene>
<evidence type="ECO:0000256" key="2">
    <source>
        <dbReference type="ARBA" id="ARBA00022670"/>
    </source>
</evidence>
<dbReference type="Pfam" id="PF01343">
    <property type="entry name" value="Peptidase_S49"/>
    <property type="match status" value="1"/>
</dbReference>
<dbReference type="InterPro" id="IPR029045">
    <property type="entry name" value="ClpP/crotonase-like_dom_sf"/>
</dbReference>
<keyword evidence="8" id="KW-1185">Reference proteome</keyword>
<dbReference type="CDD" id="cd07023">
    <property type="entry name" value="S49_Sppa_N_C"/>
    <property type="match status" value="1"/>
</dbReference>
<evidence type="ECO:0000256" key="1">
    <source>
        <dbReference type="ARBA" id="ARBA00008683"/>
    </source>
</evidence>
<accession>A0A177E8N0</accession>
<dbReference type="Gene3D" id="3.90.226.10">
    <property type="entry name" value="2-enoyl-CoA Hydratase, Chain A, domain 1"/>
    <property type="match status" value="1"/>
</dbReference>
<reference evidence="7 8" key="1">
    <citation type="submission" date="2016-02" db="EMBL/GenBank/DDBJ databases">
        <title>Draft genome sequence of Thermodesulfatator sp. S606.</title>
        <authorList>
            <person name="Lai Q."/>
            <person name="Cao J."/>
            <person name="Dupont S."/>
            <person name="Shao Z."/>
            <person name="Jebbar M."/>
            <person name="Alain K."/>
        </authorList>
    </citation>
    <scope>NUCLEOTIDE SEQUENCE [LARGE SCALE GENOMIC DNA]</scope>
    <source>
        <strain evidence="7 8">S606</strain>
    </source>
</reference>
<comment type="similarity">
    <text evidence="1">Belongs to the peptidase S49 family.</text>
</comment>
<keyword evidence="5" id="KW-0472">Membrane</keyword>
<evidence type="ECO:0000313" key="7">
    <source>
        <dbReference type="EMBL" id="OAG28314.1"/>
    </source>
</evidence>
<dbReference type="InterPro" id="IPR002142">
    <property type="entry name" value="Peptidase_S49"/>
</dbReference>
<name>A0A177E8N0_9BACT</name>
<sequence length="290" mass="32178">MAIRKIFTNFLAFLGAIFLFFLILFFISLFFLIKGEPSFSSRPKIGLIEIKGVISEAEKHLKELRNFEKDKNIKAVVVRIDSPGGAVGASQELYLALKKLSQKKPVVASMGSVAASGGLYVALGAQKIVAAPGTITGSIGVMMQVPNLSKLLEKIGVEATILKSGPYKDTGNMFRPLTEDEKKVLYQTINDIYLQFVNAIKESRGLEETKIRKFADGRVFTGRAAKEYGLIDELGNLNQAIELAASLAGIKDYYIVYPPKEKLWERFLVEQKISKGLAIIFSPLYIMKWQ</sequence>
<protein>
    <submittedName>
        <fullName evidence="7">Signal peptidase</fullName>
    </submittedName>
</protein>
<evidence type="ECO:0000313" key="8">
    <source>
        <dbReference type="Proteomes" id="UP000076964"/>
    </source>
</evidence>
<dbReference type="RefSeq" id="WP_068541083.1">
    <property type="nucleotide sequence ID" value="NZ_LSFI01000007.1"/>
</dbReference>
<dbReference type="InterPro" id="IPR047272">
    <property type="entry name" value="S49_SppA_C"/>
</dbReference>
<feature type="domain" description="Peptidase S49" evidence="6">
    <location>
        <begin position="99"/>
        <end position="250"/>
    </location>
</feature>
<dbReference type="EMBL" id="LSFI01000007">
    <property type="protein sequence ID" value="OAG28314.1"/>
    <property type="molecule type" value="Genomic_DNA"/>
</dbReference>
<keyword evidence="4" id="KW-0720">Serine protease</keyword>
<dbReference type="PANTHER" id="PTHR42987:SF4">
    <property type="entry name" value="PROTEASE SOHB-RELATED"/>
    <property type="match status" value="1"/>
</dbReference>
<dbReference type="OrthoDB" id="9764363at2"/>
<keyword evidence="5" id="KW-1133">Transmembrane helix</keyword>
<dbReference type="AlphaFoldDB" id="A0A177E8N0"/>
<dbReference type="Proteomes" id="UP000076964">
    <property type="component" value="Unassembled WGS sequence"/>
</dbReference>
<dbReference type="SUPFAM" id="SSF52096">
    <property type="entry name" value="ClpP/crotonase"/>
    <property type="match status" value="1"/>
</dbReference>
<comment type="caution">
    <text evidence="7">The sequence shown here is derived from an EMBL/GenBank/DDBJ whole genome shotgun (WGS) entry which is preliminary data.</text>
</comment>
<dbReference type="STRING" id="1795632.TH606_02310"/>
<evidence type="ECO:0000256" key="4">
    <source>
        <dbReference type="ARBA" id="ARBA00022825"/>
    </source>
</evidence>
<dbReference type="PANTHER" id="PTHR42987">
    <property type="entry name" value="PEPTIDASE S49"/>
    <property type="match status" value="1"/>
</dbReference>
<dbReference type="GO" id="GO:0006508">
    <property type="term" value="P:proteolysis"/>
    <property type="evidence" value="ECO:0007669"/>
    <property type="project" value="UniProtKB-KW"/>
</dbReference>
<dbReference type="Gene3D" id="6.20.330.10">
    <property type="match status" value="1"/>
</dbReference>
<feature type="transmembrane region" description="Helical" evidence="5">
    <location>
        <begin position="6"/>
        <end position="33"/>
    </location>
</feature>
<proteinExistence type="inferred from homology"/>
<evidence type="ECO:0000256" key="5">
    <source>
        <dbReference type="SAM" id="Phobius"/>
    </source>
</evidence>
<keyword evidence="3" id="KW-0378">Hydrolase</keyword>
<dbReference type="GO" id="GO:0008236">
    <property type="term" value="F:serine-type peptidase activity"/>
    <property type="evidence" value="ECO:0007669"/>
    <property type="project" value="UniProtKB-KW"/>
</dbReference>
<evidence type="ECO:0000256" key="3">
    <source>
        <dbReference type="ARBA" id="ARBA00022801"/>
    </source>
</evidence>
<evidence type="ECO:0000259" key="6">
    <source>
        <dbReference type="Pfam" id="PF01343"/>
    </source>
</evidence>
<dbReference type="NCBIfam" id="TIGR00706">
    <property type="entry name" value="SppA_dom"/>
    <property type="match status" value="1"/>
</dbReference>
<dbReference type="InterPro" id="IPR004635">
    <property type="entry name" value="Pept_S49_SppA"/>
</dbReference>
<keyword evidence="2" id="KW-0645">Protease</keyword>
<organism evidence="7 8">
    <name type="scientific">Thermodesulfatator autotrophicus</name>
    <dbReference type="NCBI Taxonomy" id="1795632"/>
    <lineage>
        <taxon>Bacteria</taxon>
        <taxon>Pseudomonadati</taxon>
        <taxon>Thermodesulfobacteriota</taxon>
        <taxon>Thermodesulfobacteria</taxon>
        <taxon>Thermodesulfobacteriales</taxon>
        <taxon>Thermodesulfatatoraceae</taxon>
        <taxon>Thermodesulfatator</taxon>
    </lineage>
</organism>